<organism evidence="1 2">
    <name type="scientific">Prauserella cavernicola</name>
    <dbReference type="NCBI Taxonomy" id="2800127"/>
    <lineage>
        <taxon>Bacteria</taxon>
        <taxon>Bacillati</taxon>
        <taxon>Actinomycetota</taxon>
        <taxon>Actinomycetes</taxon>
        <taxon>Pseudonocardiales</taxon>
        <taxon>Pseudonocardiaceae</taxon>
        <taxon>Prauserella</taxon>
    </lineage>
</organism>
<dbReference type="EMBL" id="JAENJH010000006">
    <property type="protein sequence ID" value="MBK1787292.1"/>
    <property type="molecule type" value="Genomic_DNA"/>
</dbReference>
<dbReference type="SUPFAM" id="SSF159245">
    <property type="entry name" value="AttH-like"/>
    <property type="match status" value="1"/>
</dbReference>
<evidence type="ECO:0000313" key="1">
    <source>
        <dbReference type="EMBL" id="MBK1787292.1"/>
    </source>
</evidence>
<keyword evidence="2" id="KW-1185">Reference proteome</keyword>
<evidence type="ECO:0000313" key="2">
    <source>
        <dbReference type="Proteomes" id="UP000635245"/>
    </source>
</evidence>
<dbReference type="RefSeq" id="WP_200321748.1">
    <property type="nucleotide sequence ID" value="NZ_JAENJH010000006.1"/>
</dbReference>
<dbReference type="Proteomes" id="UP000635245">
    <property type="component" value="Unassembled WGS sequence"/>
</dbReference>
<accession>A0A934QW64</accession>
<comment type="caution">
    <text evidence="1">The sequence shown here is derived from an EMBL/GenBank/DDBJ whole genome shotgun (WGS) entry which is preliminary data.</text>
</comment>
<name>A0A934QW64_9PSEU</name>
<reference evidence="1" key="1">
    <citation type="submission" date="2020-12" db="EMBL/GenBank/DDBJ databases">
        <title>Prauserella sp. ASG 168, a novel actinomycete isolated from cave rock.</title>
        <authorList>
            <person name="Suriyachadkun C."/>
        </authorList>
    </citation>
    <scope>NUCLEOTIDE SEQUENCE</scope>
    <source>
        <strain evidence="1">ASG 168</strain>
    </source>
</reference>
<sequence>MSTTTLAHDPLVRTAPAGIEPGWFDRFYVNVHAGPVAPMFMIGAGVYPAESLVDGYAVAVTAKEQINLRVSDVVTGSTLPGAVGPLSWEVVEPAVRWRVRVAENPSGIACDLTWTARTAPWGCDEIVLSDGNEVRTFDHSFQSGHHEGWVEVDGVRTEIAGWTGQHDRSRGRRHATAGQGLHLWVQGQFAADSVAFMLDLDRDNVHTLLDGAVLAADGSTDRIVAVEHELSFDDDLETPGGRLGLTTESGRAFELLVDSAATRGGFLEGAGYGRFHGKPQGSGHVEHDRWDLLDPANIPRNLGYPLTDRLSGFTRVEGGTSEQGAGIFEFAHSRSPRYRYRPGSARR</sequence>
<protein>
    <submittedName>
        <fullName evidence="1">Uncharacterized protein</fullName>
    </submittedName>
</protein>
<dbReference type="AlphaFoldDB" id="A0A934QW64"/>
<gene>
    <name evidence="1" type="ORF">JHE00_23465</name>
</gene>
<proteinExistence type="predicted"/>